<proteinExistence type="predicted"/>
<dbReference type="SUPFAM" id="SSF56801">
    <property type="entry name" value="Acetyl-CoA synthetase-like"/>
    <property type="match status" value="1"/>
</dbReference>
<dbReference type="GO" id="GO:0031177">
    <property type="term" value="F:phosphopantetheine binding"/>
    <property type="evidence" value="ECO:0007669"/>
    <property type="project" value="TreeGrafter"/>
</dbReference>
<sequence length="181" mass="20911">MSVKNVDFSSEIKCIYQEFAQKTIQCSQKSAIIFDKQSLSYNEVLHYVQQLSSYLINQCSVKQNQIIYIFMERSIEMMISVLAMSACGLFYTMLDSNNSCLQPTDIIKDRTKSHIVLMHLQTKNTFSNAINDNIRLINVDEILTNKHNSKIIFDDDELNMLSNVQMVFDDLTPKQVIIIFS</sequence>
<dbReference type="AlphaFoldDB" id="A0A8S2FQU6"/>
<dbReference type="PANTHER" id="PTHR45527:SF1">
    <property type="entry name" value="FATTY ACID SYNTHASE"/>
    <property type="match status" value="1"/>
</dbReference>
<feature type="domain" description="AMP-dependent synthetase/ligase" evidence="1">
    <location>
        <begin position="27"/>
        <end position="157"/>
    </location>
</feature>
<organism evidence="2 4">
    <name type="scientific">Didymodactylos carnosus</name>
    <dbReference type="NCBI Taxonomy" id="1234261"/>
    <lineage>
        <taxon>Eukaryota</taxon>
        <taxon>Metazoa</taxon>
        <taxon>Spiralia</taxon>
        <taxon>Gnathifera</taxon>
        <taxon>Rotifera</taxon>
        <taxon>Eurotatoria</taxon>
        <taxon>Bdelloidea</taxon>
        <taxon>Philodinida</taxon>
        <taxon>Philodinidae</taxon>
        <taxon>Didymodactylos</taxon>
    </lineage>
</organism>
<dbReference type="Proteomes" id="UP000682733">
    <property type="component" value="Unassembled WGS sequence"/>
</dbReference>
<evidence type="ECO:0000259" key="1">
    <source>
        <dbReference type="Pfam" id="PF00501"/>
    </source>
</evidence>
<dbReference type="Pfam" id="PF00501">
    <property type="entry name" value="AMP-binding"/>
    <property type="match status" value="1"/>
</dbReference>
<dbReference type="EMBL" id="CAJOBA010058618">
    <property type="protein sequence ID" value="CAF4309627.1"/>
    <property type="molecule type" value="Genomic_DNA"/>
</dbReference>
<name>A0A8S2FQU6_9BILA</name>
<dbReference type="GO" id="GO:0044550">
    <property type="term" value="P:secondary metabolite biosynthetic process"/>
    <property type="evidence" value="ECO:0007669"/>
    <property type="project" value="TreeGrafter"/>
</dbReference>
<dbReference type="Gene3D" id="3.40.50.980">
    <property type="match status" value="1"/>
</dbReference>
<dbReference type="EMBL" id="CAJNOK010036462">
    <property type="protein sequence ID" value="CAF1522741.1"/>
    <property type="molecule type" value="Genomic_DNA"/>
</dbReference>
<evidence type="ECO:0000313" key="2">
    <source>
        <dbReference type="EMBL" id="CAF1522741.1"/>
    </source>
</evidence>
<dbReference type="GO" id="GO:0005737">
    <property type="term" value="C:cytoplasm"/>
    <property type="evidence" value="ECO:0007669"/>
    <property type="project" value="TreeGrafter"/>
</dbReference>
<dbReference type="Proteomes" id="UP000677228">
    <property type="component" value="Unassembled WGS sequence"/>
</dbReference>
<protein>
    <recommendedName>
        <fullName evidence="1">AMP-dependent synthetase/ligase domain-containing protein</fullName>
    </recommendedName>
</protein>
<accession>A0A8S2FQU6</accession>
<dbReference type="GO" id="GO:0043041">
    <property type="term" value="P:amino acid activation for nonribosomal peptide biosynthetic process"/>
    <property type="evidence" value="ECO:0007669"/>
    <property type="project" value="TreeGrafter"/>
</dbReference>
<gene>
    <name evidence="2" type="ORF">OVA965_LOCUS37863</name>
    <name evidence="3" type="ORF">TMI583_LOCUS38989</name>
</gene>
<comment type="caution">
    <text evidence="2">The sequence shown here is derived from an EMBL/GenBank/DDBJ whole genome shotgun (WGS) entry which is preliminary data.</text>
</comment>
<dbReference type="InterPro" id="IPR000873">
    <property type="entry name" value="AMP-dep_synth/lig_dom"/>
</dbReference>
<dbReference type="PANTHER" id="PTHR45527">
    <property type="entry name" value="NONRIBOSOMAL PEPTIDE SYNTHETASE"/>
    <property type="match status" value="1"/>
</dbReference>
<evidence type="ECO:0000313" key="3">
    <source>
        <dbReference type="EMBL" id="CAF4309627.1"/>
    </source>
</evidence>
<reference evidence="2" key="1">
    <citation type="submission" date="2021-02" db="EMBL/GenBank/DDBJ databases">
        <authorList>
            <person name="Nowell W R."/>
        </authorList>
    </citation>
    <scope>NUCLEOTIDE SEQUENCE</scope>
</reference>
<evidence type="ECO:0000313" key="4">
    <source>
        <dbReference type="Proteomes" id="UP000677228"/>
    </source>
</evidence>